<dbReference type="PANTHER" id="PTHR33167">
    <property type="entry name" value="TRANSCRIPTION FACTOR, PUTATIVE (DUF863)-RELATED"/>
    <property type="match status" value="1"/>
</dbReference>
<dbReference type="InterPro" id="IPR008581">
    <property type="entry name" value="DUF863_pln"/>
</dbReference>
<feature type="region of interest" description="Disordered" evidence="1">
    <location>
        <begin position="94"/>
        <end position="123"/>
    </location>
</feature>
<protein>
    <submittedName>
        <fullName evidence="2">Uncharacterized protein</fullName>
    </submittedName>
</protein>
<keyword evidence="3" id="KW-1185">Reference proteome</keyword>
<reference evidence="2" key="1">
    <citation type="submission" date="2019-12" db="EMBL/GenBank/DDBJ databases">
        <authorList>
            <person name="Scholes J."/>
        </authorList>
    </citation>
    <scope>NUCLEOTIDE SEQUENCE</scope>
</reference>
<dbReference type="Pfam" id="PF05904">
    <property type="entry name" value="DUF863"/>
    <property type="match status" value="1"/>
</dbReference>
<feature type="compositionally biased region" description="Basic and acidic residues" evidence="1">
    <location>
        <begin position="94"/>
        <end position="107"/>
    </location>
</feature>
<dbReference type="OrthoDB" id="630817at2759"/>
<comment type="caution">
    <text evidence="2">The sequence shown here is derived from an EMBL/GenBank/DDBJ whole genome shotgun (WGS) entry which is preliminary data.</text>
</comment>
<gene>
    <name evidence="2" type="ORF">SHERM_24086</name>
</gene>
<dbReference type="AlphaFoldDB" id="A0A9N7NED4"/>
<evidence type="ECO:0000313" key="2">
    <source>
        <dbReference type="EMBL" id="CAA0828391.1"/>
    </source>
</evidence>
<dbReference type="Proteomes" id="UP001153555">
    <property type="component" value="Unassembled WGS sequence"/>
</dbReference>
<evidence type="ECO:0000313" key="3">
    <source>
        <dbReference type="Proteomes" id="UP001153555"/>
    </source>
</evidence>
<sequence>MATKVQANAFLPEFHSVVDLNGSANNSVGPTYHGYNDSMLQTGSNFMRKDGYLLRDLEKVRRTMLEHESIFRNQLRELHRLYGRQRELMNEIKSRELEKDDSSKDNKSIPILPPAKNTRSLTTHEPRLLTSSIFLKETDNLGHLDSRDTKLSLDLYVKRTNCHGDSSEYDYGKKKISDNLMLSGGEKSPNPCLGFNLAMKDFFQASSDNKNEKNGIKHSSYGSTEKWRFDTHSSVEGLHFGTSQLVDTRKELSHCLYTRTSVSRKKKKIFGFEISEGYDEYCTFNAAADISNIEPRGEKNDVIASYKNGKSSADLNGKITRENGFSRHLGMNRDWLQSQNSTGINSENVPCHRTENIQRKFFKNSDSMNSNSADSLPWFLKNLHNTCDTSKSKKSSYFMNIDSLQSYSENFFGKADVAAKGKFPNLEPENKILPPNISRDVENATQTEDTVHNKRLLSNSNIDLNLSMDLDLEAPAIIEPEPYPNQKNNPDEERDIKIAADAIIAMSSSSEIKNPRNHPPPSSPDRLTWLADVIIILAGQSGSHEPVPDAVPDGMDYFEYATLKLKDAKEEEEAETNLLHGLEENPSGGAKSSVRSKKGRRSRKDFRRDVLPGLVTLSRVEVNEDFQAFEELLKGGWARQAGPTRWGPPARSWRRRRRRVEAVGSGRAQEIELMGWGKKRQRCAAAAAAANGLCGPKVSCE</sequence>
<dbReference type="EMBL" id="CACSLK010027752">
    <property type="protein sequence ID" value="CAA0828391.1"/>
    <property type="molecule type" value="Genomic_DNA"/>
</dbReference>
<organism evidence="2 3">
    <name type="scientific">Striga hermonthica</name>
    <name type="common">Purple witchweed</name>
    <name type="synonym">Buchnera hermonthica</name>
    <dbReference type="NCBI Taxonomy" id="68872"/>
    <lineage>
        <taxon>Eukaryota</taxon>
        <taxon>Viridiplantae</taxon>
        <taxon>Streptophyta</taxon>
        <taxon>Embryophyta</taxon>
        <taxon>Tracheophyta</taxon>
        <taxon>Spermatophyta</taxon>
        <taxon>Magnoliopsida</taxon>
        <taxon>eudicotyledons</taxon>
        <taxon>Gunneridae</taxon>
        <taxon>Pentapetalae</taxon>
        <taxon>asterids</taxon>
        <taxon>lamiids</taxon>
        <taxon>Lamiales</taxon>
        <taxon>Orobanchaceae</taxon>
        <taxon>Buchnereae</taxon>
        <taxon>Striga</taxon>
    </lineage>
</organism>
<dbReference type="PANTHER" id="PTHR33167:SF63">
    <property type="entry name" value="MYB-CC TYPE TRANSCRIPTION FACTOR LHEQLE-CONTAINING DOMAIN-CONTAINING PROTEIN"/>
    <property type="match status" value="1"/>
</dbReference>
<name>A0A9N7NED4_STRHE</name>
<feature type="region of interest" description="Disordered" evidence="1">
    <location>
        <begin position="569"/>
        <end position="604"/>
    </location>
</feature>
<accession>A0A9N7NED4</accession>
<proteinExistence type="predicted"/>
<feature type="compositionally biased region" description="Basic residues" evidence="1">
    <location>
        <begin position="594"/>
        <end position="604"/>
    </location>
</feature>
<evidence type="ECO:0000256" key="1">
    <source>
        <dbReference type="SAM" id="MobiDB-lite"/>
    </source>
</evidence>